<name>A0ABP8V900_9GAMM</name>
<evidence type="ECO:0000313" key="2">
    <source>
        <dbReference type="Proteomes" id="UP001500604"/>
    </source>
</evidence>
<accession>A0ABP8V900</accession>
<organism evidence="1 2">
    <name type="scientific">Kistimonas scapharcae</name>
    <dbReference type="NCBI Taxonomy" id="1036133"/>
    <lineage>
        <taxon>Bacteria</taxon>
        <taxon>Pseudomonadati</taxon>
        <taxon>Pseudomonadota</taxon>
        <taxon>Gammaproteobacteria</taxon>
        <taxon>Oceanospirillales</taxon>
        <taxon>Endozoicomonadaceae</taxon>
        <taxon>Kistimonas</taxon>
    </lineage>
</organism>
<reference evidence="2" key="1">
    <citation type="journal article" date="2019" name="Int. J. Syst. Evol. Microbiol.">
        <title>The Global Catalogue of Microorganisms (GCM) 10K type strain sequencing project: providing services to taxonomists for standard genome sequencing and annotation.</title>
        <authorList>
            <consortium name="The Broad Institute Genomics Platform"/>
            <consortium name="The Broad Institute Genome Sequencing Center for Infectious Disease"/>
            <person name="Wu L."/>
            <person name="Ma J."/>
        </authorList>
    </citation>
    <scope>NUCLEOTIDE SEQUENCE [LARGE SCALE GENOMIC DNA]</scope>
    <source>
        <strain evidence="2">JCM 17805</strain>
    </source>
</reference>
<dbReference type="EMBL" id="BAABFL010000474">
    <property type="protein sequence ID" value="GAA4652362.1"/>
    <property type="molecule type" value="Genomic_DNA"/>
</dbReference>
<proteinExistence type="predicted"/>
<evidence type="ECO:0000313" key="1">
    <source>
        <dbReference type="EMBL" id="GAA4652362.1"/>
    </source>
</evidence>
<protein>
    <submittedName>
        <fullName evidence="1">Uncharacterized protein</fullName>
    </submittedName>
</protein>
<comment type="caution">
    <text evidence="1">The sequence shown here is derived from an EMBL/GenBank/DDBJ whole genome shotgun (WGS) entry which is preliminary data.</text>
</comment>
<dbReference type="RefSeq" id="WP_345198908.1">
    <property type="nucleotide sequence ID" value="NZ_BAABFL010000474.1"/>
</dbReference>
<gene>
    <name evidence="1" type="ORF">GCM10023116_46460</name>
</gene>
<dbReference type="Proteomes" id="UP001500604">
    <property type="component" value="Unassembled WGS sequence"/>
</dbReference>
<sequence length="74" mass="8727">MSINPIVTILPQHDWMPGGELMAHFRRQERQDRMQQLSDLIEHGHVLRRRIVEHGVSVPVFRKPEPVHGQIELF</sequence>
<keyword evidence="2" id="KW-1185">Reference proteome</keyword>